<proteinExistence type="predicted"/>
<dbReference type="GO" id="GO:0003700">
    <property type="term" value="F:DNA-binding transcription factor activity"/>
    <property type="evidence" value="ECO:0007669"/>
    <property type="project" value="InterPro"/>
</dbReference>
<dbReference type="SUPFAM" id="SSF46689">
    <property type="entry name" value="Homeodomain-like"/>
    <property type="match status" value="1"/>
</dbReference>
<dbReference type="Gene3D" id="1.10.10.60">
    <property type="entry name" value="Homeodomain-like"/>
    <property type="match status" value="1"/>
</dbReference>
<dbReference type="Proteomes" id="UP000257136">
    <property type="component" value="Unassembled WGS sequence"/>
</dbReference>
<dbReference type="GO" id="GO:0043565">
    <property type="term" value="F:sequence-specific DNA binding"/>
    <property type="evidence" value="ECO:0007669"/>
    <property type="project" value="InterPro"/>
</dbReference>
<name>A0A3E0EQL3_9FLAO</name>
<dbReference type="EMBL" id="QUNI01000004">
    <property type="protein sequence ID" value="REG99446.1"/>
    <property type="molecule type" value="Genomic_DNA"/>
</dbReference>
<accession>A0A3E0EQL3</accession>
<dbReference type="PANTHER" id="PTHR43280:SF32">
    <property type="entry name" value="TRANSCRIPTIONAL REGULATORY PROTEIN"/>
    <property type="match status" value="1"/>
</dbReference>
<keyword evidence="3" id="KW-0804">Transcription</keyword>
<reference evidence="5 6" key="1">
    <citation type="submission" date="2018-08" db="EMBL/GenBank/DDBJ databases">
        <title>Genomic Encyclopedia of Archaeal and Bacterial Type Strains, Phase II (KMG-II): from individual species to whole genera.</title>
        <authorList>
            <person name="Goeker M."/>
        </authorList>
    </citation>
    <scope>NUCLEOTIDE SEQUENCE [LARGE SCALE GENOMIC DNA]</scope>
    <source>
        <strain evidence="5 6">DSM 100880</strain>
    </source>
</reference>
<dbReference type="OrthoDB" id="632644at2"/>
<dbReference type="InterPro" id="IPR018060">
    <property type="entry name" value="HTH_AraC"/>
</dbReference>
<dbReference type="Pfam" id="PF12833">
    <property type="entry name" value="HTH_18"/>
    <property type="match status" value="1"/>
</dbReference>
<gene>
    <name evidence="5" type="ORF">C8P67_10464</name>
</gene>
<dbReference type="AlphaFoldDB" id="A0A3E0EQL3"/>
<evidence type="ECO:0000313" key="5">
    <source>
        <dbReference type="EMBL" id="REG99446.1"/>
    </source>
</evidence>
<dbReference type="PANTHER" id="PTHR43280">
    <property type="entry name" value="ARAC-FAMILY TRANSCRIPTIONAL REGULATOR"/>
    <property type="match status" value="1"/>
</dbReference>
<keyword evidence="6" id="KW-1185">Reference proteome</keyword>
<evidence type="ECO:0000313" key="6">
    <source>
        <dbReference type="Proteomes" id="UP000257136"/>
    </source>
</evidence>
<dbReference type="InterPro" id="IPR009057">
    <property type="entry name" value="Homeodomain-like_sf"/>
</dbReference>
<evidence type="ECO:0000259" key="4">
    <source>
        <dbReference type="PROSITE" id="PS01124"/>
    </source>
</evidence>
<evidence type="ECO:0000256" key="3">
    <source>
        <dbReference type="ARBA" id="ARBA00023163"/>
    </source>
</evidence>
<protein>
    <submittedName>
        <fullName evidence="5">AraC-like DNA-binding protein</fullName>
    </submittedName>
</protein>
<sequence>MNRELYNKISIEHFAKQLHVDVLMDIDDFIVSRNATKIEEHAIDANHPHIVDGIAIVFCKKGSAKVKINLIEHDVDENTLVIIHPNSIIEINEQGKDLRVDFLLFTFDFVSNIKLSTEMGHIVKLVEEKACWHLEKEQFKEMLAIHELVVLQYQKQDLYREQIIKSFLTALLYKILQLYFIENISSVPKYKNRQEEIHMKFTALLYEHYKKERSIQFYADKLHLTPKYFSKTIMAVNGKSVTEWIDEIVIMAAKALLKSSNLTVSQIADELNFANPSFFGTYFKKRAGLTPLQYRNY</sequence>
<organism evidence="5 6">
    <name type="scientific">Flavobacterium aquicola</name>
    <dbReference type="NCBI Taxonomy" id="1682742"/>
    <lineage>
        <taxon>Bacteria</taxon>
        <taxon>Pseudomonadati</taxon>
        <taxon>Bacteroidota</taxon>
        <taxon>Flavobacteriia</taxon>
        <taxon>Flavobacteriales</taxon>
        <taxon>Flavobacteriaceae</taxon>
        <taxon>Flavobacterium</taxon>
    </lineage>
</organism>
<dbReference type="SMART" id="SM00342">
    <property type="entry name" value="HTH_ARAC"/>
    <property type="match status" value="1"/>
</dbReference>
<dbReference type="RefSeq" id="WP_115812099.1">
    <property type="nucleotide sequence ID" value="NZ_QUNI01000004.1"/>
</dbReference>
<feature type="domain" description="HTH araC/xylS-type" evidence="4">
    <location>
        <begin position="199"/>
        <end position="297"/>
    </location>
</feature>
<keyword evidence="2 5" id="KW-0238">DNA-binding</keyword>
<keyword evidence="1" id="KW-0805">Transcription regulation</keyword>
<dbReference type="PROSITE" id="PS01124">
    <property type="entry name" value="HTH_ARAC_FAMILY_2"/>
    <property type="match status" value="1"/>
</dbReference>
<comment type="caution">
    <text evidence="5">The sequence shown here is derived from an EMBL/GenBank/DDBJ whole genome shotgun (WGS) entry which is preliminary data.</text>
</comment>
<evidence type="ECO:0000256" key="1">
    <source>
        <dbReference type="ARBA" id="ARBA00023015"/>
    </source>
</evidence>
<evidence type="ECO:0000256" key="2">
    <source>
        <dbReference type="ARBA" id="ARBA00023125"/>
    </source>
</evidence>